<evidence type="ECO:0000313" key="2">
    <source>
        <dbReference type="EMBL" id="AVQ02137.1"/>
    </source>
</evidence>
<feature type="domain" description="N-acetyltransferase" evidence="1">
    <location>
        <begin position="4"/>
        <end position="165"/>
    </location>
</feature>
<protein>
    <submittedName>
        <fullName evidence="2">UDP-4-amino-4, 6-dideoxy-N-acetyl-beta-L-altrosamine N-acetyltransferase</fullName>
    </submittedName>
</protein>
<dbReference type="InterPro" id="IPR016181">
    <property type="entry name" value="Acyl_CoA_acyltransferase"/>
</dbReference>
<name>A0ABN5ITR0_9CAUL</name>
<dbReference type="EMBL" id="CP027850">
    <property type="protein sequence ID" value="AVQ02137.1"/>
    <property type="molecule type" value="Genomic_DNA"/>
</dbReference>
<accession>A0ABN5ITR0</accession>
<dbReference type="PANTHER" id="PTHR43415">
    <property type="entry name" value="SPERMIDINE N(1)-ACETYLTRANSFERASE"/>
    <property type="match status" value="1"/>
</dbReference>
<reference evidence="2 3" key="1">
    <citation type="journal article" date="2015" name="Biotechnol. Bioeng.">
        <title>Genome sequence and phenotypic characterization of Caulobacter segnis.</title>
        <authorList>
            <person name="Patel S."/>
            <person name="Fletcher B."/>
            <person name="Scott D.C."/>
            <person name="Ely B."/>
        </authorList>
    </citation>
    <scope>NUCLEOTIDE SEQUENCE [LARGE SCALE GENOMIC DNA]</scope>
    <source>
        <strain evidence="2 3">TK0059</strain>
    </source>
</reference>
<evidence type="ECO:0000259" key="1">
    <source>
        <dbReference type="PROSITE" id="PS51186"/>
    </source>
</evidence>
<dbReference type="InterPro" id="IPR000182">
    <property type="entry name" value="GNAT_dom"/>
</dbReference>
<sequence>MTAAGLRPLDASDRDRLLAWRNSPQVAAFMYSDHLIAREEHDRWFDGLAGNPRRRDWIIQLEGVPVGLTSLVEIDPVQGRGTIARYIAEEGARGKGVGGFAEFKIADHAFGALGLRKLWSEVLATNQAALASHLSSGFQQEALLRAHVVKQGRPIDVIGLGLLAEAWRDGRASIRARLLAKGFTDQALDTPL</sequence>
<dbReference type="PANTHER" id="PTHR43415:SF3">
    <property type="entry name" value="GNAT-FAMILY ACETYLTRANSFERASE"/>
    <property type="match status" value="1"/>
</dbReference>
<gene>
    <name evidence="2" type="primary">pseH</name>
    <name evidence="2" type="ORF">B7G68_09925</name>
</gene>
<dbReference type="InterPro" id="IPR020036">
    <property type="entry name" value="PseH"/>
</dbReference>
<dbReference type="NCBIfam" id="TIGR03585">
    <property type="entry name" value="PseH"/>
    <property type="match status" value="1"/>
</dbReference>
<dbReference type="Pfam" id="PF13302">
    <property type="entry name" value="Acetyltransf_3"/>
    <property type="match status" value="1"/>
</dbReference>
<dbReference type="Gene3D" id="3.40.630.30">
    <property type="match status" value="1"/>
</dbReference>
<organism evidence="2 3">
    <name type="scientific">Caulobacter segnis</name>
    <dbReference type="NCBI Taxonomy" id="88688"/>
    <lineage>
        <taxon>Bacteria</taxon>
        <taxon>Pseudomonadati</taxon>
        <taxon>Pseudomonadota</taxon>
        <taxon>Alphaproteobacteria</taxon>
        <taxon>Caulobacterales</taxon>
        <taxon>Caulobacteraceae</taxon>
        <taxon>Caulobacter</taxon>
    </lineage>
</organism>
<evidence type="ECO:0000313" key="3">
    <source>
        <dbReference type="Proteomes" id="UP000240527"/>
    </source>
</evidence>
<dbReference type="SUPFAM" id="SSF55729">
    <property type="entry name" value="Acyl-CoA N-acyltransferases (Nat)"/>
    <property type="match status" value="1"/>
</dbReference>
<dbReference type="PROSITE" id="PS51186">
    <property type="entry name" value="GNAT"/>
    <property type="match status" value="1"/>
</dbReference>
<keyword evidence="3" id="KW-1185">Reference proteome</keyword>
<dbReference type="RefSeq" id="WP_013079064.1">
    <property type="nucleotide sequence ID" value="NZ_CP027850.1"/>
</dbReference>
<dbReference type="Proteomes" id="UP000240527">
    <property type="component" value="Chromosome"/>
</dbReference>
<proteinExistence type="predicted"/>